<feature type="transmembrane region" description="Helical" evidence="1">
    <location>
        <begin position="281"/>
        <end position="303"/>
    </location>
</feature>
<dbReference type="PANTHER" id="PTHR34391">
    <property type="entry name" value="UPF0658 GOLGI APPARATUS MEMBRANE PROTEIN C1952.10C-RELATED"/>
    <property type="match status" value="1"/>
</dbReference>
<sequence length="367" mass="41511">MYFPNSTWTWAFSIVTFCQAIIAIALEAYVFGQFESSLDLSDAQRKDPSNAPARTIPTYLSVFIFGFLYQLLLVWDALRLKNTIQVIGLCLYNLGMLIYSAVQMDQIHDAVKALKEDKLIEQDAWTLEKPLLIAVPCVIALGTVLMSYIAWNLYKEFAWTIYKHISADLKLKRCYLVYQIYIALLKFDFFFFLGFTVQFLVIVGSTDDTYIGPAEFYLTIIAIPVTIALLFLAAYFTRRESHAGQVFIIAIYFAAMAYFIFKLERMYAGKTQAFYYSARRSLTTFAVLTILLLVITIIVAAWCEYNFGKGLKRHVQRRKVPDADEVRFTGGSAGGASVGGKYADGWHNGGHPGQHQLGPVSSRMTID</sequence>
<feature type="transmembrane region" description="Helical" evidence="1">
    <location>
        <begin position="82"/>
        <end position="102"/>
    </location>
</feature>
<keyword evidence="1" id="KW-1133">Transmembrane helix</keyword>
<keyword evidence="1" id="KW-0472">Membrane</keyword>
<dbReference type="EMBL" id="MU003799">
    <property type="protein sequence ID" value="KAF2720496.1"/>
    <property type="molecule type" value="Genomic_DNA"/>
</dbReference>
<dbReference type="Proteomes" id="UP000799441">
    <property type="component" value="Unassembled WGS sequence"/>
</dbReference>
<evidence type="ECO:0000313" key="2">
    <source>
        <dbReference type="EMBL" id="KAF2720496.1"/>
    </source>
</evidence>
<gene>
    <name evidence="2" type="ORF">K431DRAFT_226379</name>
</gene>
<protein>
    <submittedName>
        <fullName evidence="2">Uncharacterized protein</fullName>
    </submittedName>
</protein>
<feature type="transmembrane region" description="Helical" evidence="1">
    <location>
        <begin position="243"/>
        <end position="261"/>
    </location>
</feature>
<proteinExistence type="predicted"/>
<dbReference type="GO" id="GO:0005794">
    <property type="term" value="C:Golgi apparatus"/>
    <property type="evidence" value="ECO:0007669"/>
    <property type="project" value="TreeGrafter"/>
</dbReference>
<keyword evidence="3" id="KW-1185">Reference proteome</keyword>
<dbReference type="AlphaFoldDB" id="A0A9P4UPI4"/>
<keyword evidence="1" id="KW-0812">Transmembrane</keyword>
<evidence type="ECO:0000313" key="3">
    <source>
        <dbReference type="Proteomes" id="UP000799441"/>
    </source>
</evidence>
<dbReference type="InterPro" id="IPR040410">
    <property type="entry name" value="UPF0658_Golgi"/>
</dbReference>
<dbReference type="OrthoDB" id="2448307at2759"/>
<feature type="transmembrane region" description="Helical" evidence="1">
    <location>
        <begin position="7"/>
        <end position="31"/>
    </location>
</feature>
<organism evidence="2 3">
    <name type="scientific">Polychaeton citri CBS 116435</name>
    <dbReference type="NCBI Taxonomy" id="1314669"/>
    <lineage>
        <taxon>Eukaryota</taxon>
        <taxon>Fungi</taxon>
        <taxon>Dikarya</taxon>
        <taxon>Ascomycota</taxon>
        <taxon>Pezizomycotina</taxon>
        <taxon>Dothideomycetes</taxon>
        <taxon>Dothideomycetidae</taxon>
        <taxon>Capnodiales</taxon>
        <taxon>Capnodiaceae</taxon>
        <taxon>Polychaeton</taxon>
    </lineage>
</organism>
<dbReference type="PANTHER" id="PTHR34391:SF1">
    <property type="entry name" value="UPF0658 GOLGI APPARATUS MEMBRANE PROTEIN C1952.10C-RELATED"/>
    <property type="match status" value="1"/>
</dbReference>
<evidence type="ECO:0000256" key="1">
    <source>
        <dbReference type="SAM" id="Phobius"/>
    </source>
</evidence>
<feature type="transmembrane region" description="Helical" evidence="1">
    <location>
        <begin position="216"/>
        <end position="236"/>
    </location>
</feature>
<reference evidence="2" key="1">
    <citation type="journal article" date="2020" name="Stud. Mycol.">
        <title>101 Dothideomycetes genomes: a test case for predicting lifestyles and emergence of pathogens.</title>
        <authorList>
            <person name="Haridas S."/>
            <person name="Albert R."/>
            <person name="Binder M."/>
            <person name="Bloem J."/>
            <person name="Labutti K."/>
            <person name="Salamov A."/>
            <person name="Andreopoulos B."/>
            <person name="Baker S."/>
            <person name="Barry K."/>
            <person name="Bills G."/>
            <person name="Bluhm B."/>
            <person name="Cannon C."/>
            <person name="Castanera R."/>
            <person name="Culley D."/>
            <person name="Daum C."/>
            <person name="Ezra D."/>
            <person name="Gonzalez J."/>
            <person name="Henrissat B."/>
            <person name="Kuo A."/>
            <person name="Liang C."/>
            <person name="Lipzen A."/>
            <person name="Lutzoni F."/>
            <person name="Magnuson J."/>
            <person name="Mondo S."/>
            <person name="Nolan M."/>
            <person name="Ohm R."/>
            <person name="Pangilinan J."/>
            <person name="Park H.-J."/>
            <person name="Ramirez L."/>
            <person name="Alfaro M."/>
            <person name="Sun H."/>
            <person name="Tritt A."/>
            <person name="Yoshinaga Y."/>
            <person name="Zwiers L.-H."/>
            <person name="Turgeon B."/>
            <person name="Goodwin S."/>
            <person name="Spatafora J."/>
            <person name="Crous P."/>
            <person name="Grigoriev I."/>
        </authorList>
    </citation>
    <scope>NUCLEOTIDE SEQUENCE</scope>
    <source>
        <strain evidence="2">CBS 116435</strain>
    </source>
</reference>
<accession>A0A9P4UPI4</accession>
<feature type="transmembrane region" description="Helical" evidence="1">
    <location>
        <begin position="175"/>
        <end position="204"/>
    </location>
</feature>
<comment type="caution">
    <text evidence="2">The sequence shown here is derived from an EMBL/GenBank/DDBJ whole genome shotgun (WGS) entry which is preliminary data.</text>
</comment>
<feature type="transmembrane region" description="Helical" evidence="1">
    <location>
        <begin position="56"/>
        <end position="75"/>
    </location>
</feature>
<feature type="transmembrane region" description="Helical" evidence="1">
    <location>
        <begin position="131"/>
        <end position="154"/>
    </location>
</feature>
<name>A0A9P4UPI4_9PEZI</name>